<evidence type="ECO:0000313" key="2">
    <source>
        <dbReference type="EMBL" id="KAK6740135.1"/>
    </source>
</evidence>
<keyword evidence="3" id="KW-1185">Reference proteome</keyword>
<gene>
    <name evidence="2" type="primary">Necator_chrIII.g9308</name>
    <name evidence="2" type="ORF">RB195_008543</name>
</gene>
<proteinExistence type="predicted"/>
<evidence type="ECO:0000313" key="3">
    <source>
        <dbReference type="Proteomes" id="UP001303046"/>
    </source>
</evidence>
<dbReference type="Proteomes" id="UP001303046">
    <property type="component" value="Unassembled WGS sequence"/>
</dbReference>
<reference evidence="2 3" key="1">
    <citation type="submission" date="2023-08" db="EMBL/GenBank/DDBJ databases">
        <title>A Necator americanus chromosomal reference genome.</title>
        <authorList>
            <person name="Ilik V."/>
            <person name="Petrzelkova K.J."/>
            <person name="Pardy F."/>
            <person name="Fuh T."/>
            <person name="Niatou-Singa F.S."/>
            <person name="Gouil Q."/>
            <person name="Baker L."/>
            <person name="Ritchie M.E."/>
            <person name="Jex A.R."/>
            <person name="Gazzola D."/>
            <person name="Li H."/>
            <person name="Toshio Fujiwara R."/>
            <person name="Zhan B."/>
            <person name="Aroian R.V."/>
            <person name="Pafco B."/>
            <person name="Schwarz E.M."/>
        </authorList>
    </citation>
    <scope>NUCLEOTIDE SEQUENCE [LARGE SCALE GENOMIC DNA]</scope>
    <source>
        <strain evidence="2 3">Aroian</strain>
        <tissue evidence="2">Whole animal</tissue>
    </source>
</reference>
<comment type="caution">
    <text evidence="2">The sequence shown here is derived from an EMBL/GenBank/DDBJ whole genome shotgun (WGS) entry which is preliminary data.</text>
</comment>
<sequence length="90" mass="10731">MFARLIFNLKRQRKCCYIIATFFVVCFFDVVYWKDTLLRDRGCGHNSMNASEFFNLINATYGSDRILERVKMEDETHLHVVDETAVYHEK</sequence>
<protein>
    <submittedName>
        <fullName evidence="2">Uncharacterized protein</fullName>
    </submittedName>
</protein>
<name>A0ABR1CPZ4_NECAM</name>
<dbReference type="EMBL" id="JAVFWL010000003">
    <property type="protein sequence ID" value="KAK6740135.1"/>
    <property type="molecule type" value="Genomic_DNA"/>
</dbReference>
<keyword evidence="1" id="KW-1133">Transmembrane helix</keyword>
<evidence type="ECO:0000256" key="1">
    <source>
        <dbReference type="SAM" id="Phobius"/>
    </source>
</evidence>
<keyword evidence="1" id="KW-0812">Transmembrane</keyword>
<keyword evidence="1" id="KW-0472">Membrane</keyword>
<accession>A0ABR1CPZ4</accession>
<organism evidence="2 3">
    <name type="scientific">Necator americanus</name>
    <name type="common">Human hookworm</name>
    <dbReference type="NCBI Taxonomy" id="51031"/>
    <lineage>
        <taxon>Eukaryota</taxon>
        <taxon>Metazoa</taxon>
        <taxon>Ecdysozoa</taxon>
        <taxon>Nematoda</taxon>
        <taxon>Chromadorea</taxon>
        <taxon>Rhabditida</taxon>
        <taxon>Rhabditina</taxon>
        <taxon>Rhabditomorpha</taxon>
        <taxon>Strongyloidea</taxon>
        <taxon>Ancylostomatidae</taxon>
        <taxon>Bunostominae</taxon>
        <taxon>Necator</taxon>
    </lineage>
</organism>
<feature type="transmembrane region" description="Helical" evidence="1">
    <location>
        <begin position="15"/>
        <end position="33"/>
    </location>
</feature>